<organism evidence="1">
    <name type="scientific">Pseudomonas putida</name>
    <name type="common">Arthrobacter siderocapsulatus</name>
    <dbReference type="NCBI Taxonomy" id="303"/>
    <lineage>
        <taxon>Bacteria</taxon>
        <taxon>Pseudomonadati</taxon>
        <taxon>Pseudomonadota</taxon>
        <taxon>Gammaproteobacteria</taxon>
        <taxon>Pseudomonadales</taxon>
        <taxon>Pseudomonadaceae</taxon>
        <taxon>Pseudomonas</taxon>
    </lineage>
</organism>
<dbReference type="Proteomes" id="UP000516786">
    <property type="component" value="Chromosome"/>
</dbReference>
<dbReference type="Proteomes" id="UP000218731">
    <property type="component" value="Chromosome 1"/>
</dbReference>
<name>A0A1L7NEE5_PSEPU</name>
<dbReference type="AlphaFoldDB" id="A0A1L7NEE5"/>
<reference evidence="1" key="1">
    <citation type="submission" date="2015-11" db="EMBL/GenBank/DDBJ databases">
        <title>Complete genome sequencing of a biphenyl-degrading bacterium, Pseudomonas putida KF715 (=NBRC110667).</title>
        <authorList>
            <person name="Suenaga H."/>
            <person name="Fujihara N."/>
            <person name="Watanabe T."/>
            <person name="Hirose J."/>
            <person name="Kimura N."/>
            <person name="Yamazoe A."/>
            <person name="Hosoyama A."/>
            <person name="Shimodaira J."/>
            <person name="Furukawa K."/>
        </authorList>
    </citation>
    <scope>NUCLEOTIDE SEQUENCE [LARGE SCALE GENOMIC DNA]</scope>
    <source>
        <strain evidence="1">KF715</strain>
    </source>
</reference>
<accession>A0A1L7NEE5</accession>
<gene>
    <name evidence="2" type="ORF">ID616_18000</name>
    <name evidence="1" type="ORF">KF715C_ch32650</name>
</gene>
<evidence type="ECO:0000313" key="2">
    <source>
        <dbReference type="EMBL" id="QOC95997.1"/>
    </source>
</evidence>
<dbReference type="RefSeq" id="WP_016487643.1">
    <property type="nucleotide sequence ID" value="NZ_AP015029.1"/>
</dbReference>
<dbReference type="EMBL" id="CP061723">
    <property type="protein sequence ID" value="QOC95997.1"/>
    <property type="molecule type" value="Genomic_DNA"/>
</dbReference>
<evidence type="ECO:0000313" key="1">
    <source>
        <dbReference type="EMBL" id="BAW23838.1"/>
    </source>
</evidence>
<sequence>MVIRSLAKNLPPDPDKEGWVLGWGVLRDKHPWHFVDVYADQKTAQVEAARLGAGYVVEYGSHRLGSSEFVCGITLPEG</sequence>
<dbReference type="EMBL" id="AP015029">
    <property type="protein sequence ID" value="BAW23838.1"/>
    <property type="molecule type" value="Genomic_DNA"/>
</dbReference>
<protein>
    <submittedName>
        <fullName evidence="1">Uncharacterized protein</fullName>
    </submittedName>
</protein>
<reference evidence="2 3" key="2">
    <citation type="submission" date="2020-09" db="EMBL/GenBank/DDBJ databases">
        <title>Co-existence of a novel multidrug-resistance efflux pump with carbapenem resistance gene blaVIM-2 in one megaplasmid in Pseudomonas putida.</title>
        <authorList>
            <person name="Peng K."/>
            <person name="Li R."/>
        </authorList>
    </citation>
    <scope>NUCLEOTIDE SEQUENCE [LARGE SCALE GENOMIC DNA]</scope>
    <source>
        <strain evidence="2 3">ZXPA-20</strain>
    </source>
</reference>
<evidence type="ECO:0000313" key="3">
    <source>
        <dbReference type="Proteomes" id="UP000516786"/>
    </source>
</evidence>
<proteinExistence type="predicted"/>